<dbReference type="InterPro" id="IPR009624">
    <property type="entry name" value="UPF0253"/>
</dbReference>
<dbReference type="Pfam" id="PF06786">
    <property type="entry name" value="UPF0253"/>
    <property type="match status" value="1"/>
</dbReference>
<proteinExistence type="predicted"/>
<sequence>MYCELIRQRYAEIGSNDIGYVEDALSCVMEALNAIASDDRTPEDLREKAAFAAANLLMSDFEV</sequence>
<dbReference type="AlphaFoldDB" id="A0A6G9IB77"/>
<evidence type="ECO:0000313" key="1">
    <source>
        <dbReference type="EMBL" id="QIQ21488.1"/>
    </source>
</evidence>
<dbReference type="NCBIfam" id="NF003436">
    <property type="entry name" value="PRK04964.1"/>
    <property type="match status" value="1"/>
</dbReference>
<reference evidence="1 2" key="1">
    <citation type="submission" date="2020-03" db="EMBL/GenBank/DDBJ databases">
        <title>Complete genome sequence of Orbus sp. IPMB12 (BCRC 80908).</title>
        <authorList>
            <person name="Lo W.-S."/>
            <person name="Chang T.-H."/>
            <person name="Kuo C.-H."/>
        </authorList>
    </citation>
    <scope>NUCLEOTIDE SEQUENCE [LARGE SCALE GENOMIC DNA]</scope>
    <source>
        <strain evidence="1 2">IPMB12</strain>
    </source>
</reference>
<dbReference type="InParanoid" id="A0A6G9IB77"/>
<dbReference type="EMBL" id="CP050253">
    <property type="protein sequence ID" value="QIQ21488.1"/>
    <property type="molecule type" value="Genomic_DNA"/>
</dbReference>
<dbReference type="Proteomes" id="UP000501168">
    <property type="component" value="Chromosome"/>
</dbReference>
<name>A0A6G9IB77_9GAMM</name>
<protein>
    <submittedName>
        <fullName evidence="1">Uncharacterized protein</fullName>
    </submittedName>
</protein>
<dbReference type="FunCoup" id="A0A6G9IB77">
    <property type="interactions" value="62"/>
</dbReference>
<dbReference type="RefSeq" id="WP_166916350.1">
    <property type="nucleotide sequence ID" value="NZ_CP050253.1"/>
</dbReference>
<accession>A0A6G9IB77</accession>
<dbReference type="KEGG" id="orb:IPMB12_07210"/>
<evidence type="ECO:0000313" key="2">
    <source>
        <dbReference type="Proteomes" id="UP000501168"/>
    </source>
</evidence>
<organism evidence="1 2">
    <name type="scientific">Zophobihabitans entericus</name>
    <dbReference type="NCBI Taxonomy" id="1635327"/>
    <lineage>
        <taxon>Bacteria</taxon>
        <taxon>Pseudomonadati</taxon>
        <taxon>Pseudomonadota</taxon>
        <taxon>Gammaproteobacteria</taxon>
        <taxon>Orbales</taxon>
        <taxon>Orbaceae</taxon>
        <taxon>Zophobihabitans</taxon>
    </lineage>
</organism>
<gene>
    <name evidence="1" type="ORF">IPMB12_07210</name>
</gene>
<keyword evidence="2" id="KW-1185">Reference proteome</keyword>